<dbReference type="GO" id="GO:0016984">
    <property type="term" value="F:ribulose-bisphosphate carboxylase activity"/>
    <property type="evidence" value="ECO:0007669"/>
    <property type="project" value="InterPro"/>
</dbReference>
<organism evidence="1">
    <name type="scientific">hydrothermal vent metagenome</name>
    <dbReference type="NCBI Taxonomy" id="652676"/>
    <lineage>
        <taxon>unclassified sequences</taxon>
        <taxon>metagenomes</taxon>
        <taxon>ecological metagenomes</taxon>
    </lineage>
</organism>
<dbReference type="InterPro" id="IPR036376">
    <property type="entry name" value="RuBisCO_lsu_C_sf"/>
</dbReference>
<dbReference type="SUPFAM" id="SSF51649">
    <property type="entry name" value="RuBisCo, C-terminal domain"/>
    <property type="match status" value="1"/>
</dbReference>
<dbReference type="Gene3D" id="3.20.20.110">
    <property type="entry name" value="Ribulose bisphosphate carboxylase, large subunit, C-terminal domain"/>
    <property type="match status" value="1"/>
</dbReference>
<dbReference type="SUPFAM" id="SSF54966">
    <property type="entry name" value="RuBisCO, large subunit, small (N-terminal) domain"/>
    <property type="match status" value="1"/>
</dbReference>
<proteinExistence type="predicted"/>
<gene>
    <name evidence="1" type="ORF">MNBD_ALPHA12-940</name>
</gene>
<dbReference type="GO" id="GO:0000287">
    <property type="term" value="F:magnesium ion binding"/>
    <property type="evidence" value="ECO:0007669"/>
    <property type="project" value="InterPro"/>
</dbReference>
<dbReference type="EMBL" id="UOEO01000082">
    <property type="protein sequence ID" value="VAW18046.1"/>
    <property type="molecule type" value="Genomic_DNA"/>
</dbReference>
<dbReference type="InterPro" id="IPR036422">
    <property type="entry name" value="RuBisCO_lsu_N_sf"/>
</dbReference>
<dbReference type="Gene3D" id="3.30.70.150">
    <property type="entry name" value="RuBisCO large subunit, N-terminal domain"/>
    <property type="match status" value="1"/>
</dbReference>
<sequence>MEKRFGVSYRIFAASEDEAEGRASDIALEQTVEIPSDVVPAGYIGDVVVGDVASVIAESENSYVAKIKYSLDAVGDGFSQLLNVVFGNSSIKKGLKVIGLTPNKQLMELFGGANFGAAGLRTLVGRKQGGFVCPVIKPVGSTSEQLAEIAYMCARAGADIIKEDHGLANQP</sequence>
<protein>
    <submittedName>
        <fullName evidence="1">Ribulose-bisphosphate carboxylase-like protein rubisco-like protein</fullName>
    </submittedName>
</protein>
<reference evidence="1" key="1">
    <citation type="submission" date="2018-06" db="EMBL/GenBank/DDBJ databases">
        <authorList>
            <person name="Zhirakovskaya E."/>
        </authorList>
    </citation>
    <scope>NUCLEOTIDE SEQUENCE</scope>
</reference>
<dbReference type="AlphaFoldDB" id="A0A3B0UEM5"/>
<feature type="non-terminal residue" evidence="1">
    <location>
        <position position="171"/>
    </location>
</feature>
<name>A0A3B0UEM5_9ZZZZ</name>
<dbReference type="GO" id="GO:0015977">
    <property type="term" value="P:carbon fixation"/>
    <property type="evidence" value="ECO:0007669"/>
    <property type="project" value="InterPro"/>
</dbReference>
<evidence type="ECO:0000313" key="1">
    <source>
        <dbReference type="EMBL" id="VAW18046.1"/>
    </source>
</evidence>
<accession>A0A3B0UEM5</accession>